<dbReference type="InterPro" id="IPR010270">
    <property type="entry name" value="Phage_P2_GpM"/>
</dbReference>
<reference evidence="1 2" key="1">
    <citation type="submission" date="2018-03" db="EMBL/GenBank/DDBJ databases">
        <title>Aeromonas veronii whole genome sequencing and analysis.</title>
        <authorList>
            <person name="Xie H."/>
            <person name="Liu T."/>
            <person name="Wang K."/>
        </authorList>
    </citation>
    <scope>NUCLEOTIDE SEQUENCE [LARGE SCALE GENOMIC DNA]</scope>
    <source>
        <strain evidence="1 2">XH.VA.1</strain>
    </source>
</reference>
<dbReference type="GO" id="GO:0003677">
    <property type="term" value="F:DNA binding"/>
    <property type="evidence" value="ECO:0007669"/>
    <property type="project" value="InterPro"/>
</dbReference>
<sequence length="242" mass="27417">MSSPGQRHKQRVHAMQGAEQAACTGVATGAVADSLHLQMIALEQDIVRLRKLARIGDRVNMKRDELMPKYRPYVERYLASVAESGQSYQNELFQRLVIWAFDVGDFDTGIAWAELAITQGQRTPNNIKRDWATFVADTVLEWAEKNAAEGHAVEPWFSRVFDKVRNEWRLNEKLTAKWFKAAGCLLLRDQDGQPRPSAVGDCATLEQAAHWLLQAEKLHRKAGVNTLLLKIAMRLRALNPEQ</sequence>
<accession>A0A2T4N3I7</accession>
<gene>
    <name evidence="1" type="ORF">DAA48_09465</name>
</gene>
<evidence type="ECO:0000313" key="2">
    <source>
        <dbReference type="Proteomes" id="UP000241986"/>
    </source>
</evidence>
<name>A0A2T4N3I7_AERVE</name>
<dbReference type="RefSeq" id="WP_107683236.1">
    <property type="nucleotide sequence ID" value="NZ_PZKL01000022.1"/>
</dbReference>
<dbReference type="AlphaFoldDB" id="A0A2T4N3I7"/>
<organism evidence="1 2">
    <name type="scientific">Aeromonas veronii</name>
    <dbReference type="NCBI Taxonomy" id="654"/>
    <lineage>
        <taxon>Bacteria</taxon>
        <taxon>Pseudomonadati</taxon>
        <taxon>Pseudomonadota</taxon>
        <taxon>Gammaproteobacteria</taxon>
        <taxon>Aeromonadales</taxon>
        <taxon>Aeromonadaceae</taxon>
        <taxon>Aeromonas</taxon>
    </lineage>
</organism>
<dbReference type="Pfam" id="PF05944">
    <property type="entry name" value="Phage_term_smal"/>
    <property type="match status" value="1"/>
</dbReference>
<dbReference type="EMBL" id="PZKL01000022">
    <property type="protein sequence ID" value="PTH81364.1"/>
    <property type="molecule type" value="Genomic_DNA"/>
</dbReference>
<dbReference type="GO" id="GO:0004519">
    <property type="term" value="F:endonuclease activity"/>
    <property type="evidence" value="ECO:0007669"/>
    <property type="project" value="InterPro"/>
</dbReference>
<proteinExistence type="predicted"/>
<dbReference type="Proteomes" id="UP000241986">
    <property type="component" value="Unassembled WGS sequence"/>
</dbReference>
<evidence type="ECO:0000313" key="1">
    <source>
        <dbReference type="EMBL" id="PTH81364.1"/>
    </source>
</evidence>
<protein>
    <submittedName>
        <fullName evidence="1">Terminase</fullName>
    </submittedName>
</protein>
<comment type="caution">
    <text evidence="1">The sequence shown here is derived from an EMBL/GenBank/DDBJ whole genome shotgun (WGS) entry which is preliminary data.</text>
</comment>